<reference evidence="2" key="1">
    <citation type="journal article" date="2020" name="mSystems">
        <title>Genome- and Community-Level Interaction Insights into Carbon Utilization and Element Cycling Functions of Hydrothermarchaeota in Hydrothermal Sediment.</title>
        <authorList>
            <person name="Zhou Z."/>
            <person name="Liu Y."/>
            <person name="Xu W."/>
            <person name="Pan J."/>
            <person name="Luo Z.H."/>
            <person name="Li M."/>
        </authorList>
    </citation>
    <scope>NUCLEOTIDE SEQUENCE [LARGE SCALE GENOMIC DNA]</scope>
    <source>
        <strain evidence="2">HyVt-483</strain>
    </source>
</reference>
<comment type="caution">
    <text evidence="2">The sequence shown here is derived from an EMBL/GenBank/DDBJ whole genome shotgun (WGS) entry which is preliminary data.</text>
</comment>
<gene>
    <name evidence="2" type="ORF">ENJ40_07020</name>
</gene>
<dbReference type="AlphaFoldDB" id="A0A7C3CGP4"/>
<dbReference type="PANTHER" id="PTHR35894">
    <property type="entry name" value="GENERAL SECRETION PATHWAY PROTEIN A-RELATED"/>
    <property type="match status" value="1"/>
</dbReference>
<sequence>MEMVAPSGEIEKPQGVTVEELLEGLRRSISTHGLSYSQAAKIAEVDKSTISQILNRRYNGNLLGILLKIRDRFREAGLWVENGAGTEAGVKARPRFRVDPTVFIETRNVQAFRELTLELLSGEALLGPTLGAVTGLTGRGKSTAAKHIAATVEGVIYLRALPFWSTTDLLREICFALTGERPRYKAKCMELIQKRCQVRRRLLIVDEADGLTLKEHLNPLRGLNEVCQMPVVFVGEEKLPEVLREERRLWHRVRRVVVFSDITPGDLVLFWKEAVGLQLSREVAEALYRRCGGDFRLVVGDAENACRLMNTLSATEMTMEIVSKLPEFKPE</sequence>
<dbReference type="GO" id="GO:0016887">
    <property type="term" value="F:ATP hydrolysis activity"/>
    <property type="evidence" value="ECO:0007669"/>
    <property type="project" value="InterPro"/>
</dbReference>
<dbReference type="Pfam" id="PF13401">
    <property type="entry name" value="AAA_22"/>
    <property type="match status" value="1"/>
</dbReference>
<accession>A0A7C3CGP4</accession>
<proteinExistence type="predicted"/>
<dbReference type="InterPro" id="IPR052026">
    <property type="entry name" value="ExeA_AAA_ATPase_DNA-bind"/>
</dbReference>
<dbReference type="GO" id="GO:0003677">
    <property type="term" value="F:DNA binding"/>
    <property type="evidence" value="ECO:0007669"/>
    <property type="project" value="InterPro"/>
</dbReference>
<dbReference type="InterPro" id="IPR003593">
    <property type="entry name" value="AAA+_ATPase"/>
</dbReference>
<dbReference type="InterPro" id="IPR027417">
    <property type="entry name" value="P-loop_NTPase"/>
</dbReference>
<evidence type="ECO:0000313" key="2">
    <source>
        <dbReference type="EMBL" id="HFC98190.1"/>
    </source>
</evidence>
<dbReference type="EMBL" id="DRMH01000091">
    <property type="protein sequence ID" value="HFC98190.1"/>
    <property type="molecule type" value="Genomic_DNA"/>
</dbReference>
<dbReference type="Gene3D" id="1.10.260.40">
    <property type="entry name" value="lambda repressor-like DNA-binding domains"/>
    <property type="match status" value="1"/>
</dbReference>
<organism evidence="2">
    <name type="scientific">Thermosulfurimonas dismutans</name>
    <dbReference type="NCBI Taxonomy" id="999894"/>
    <lineage>
        <taxon>Bacteria</taxon>
        <taxon>Pseudomonadati</taxon>
        <taxon>Thermodesulfobacteriota</taxon>
        <taxon>Thermodesulfobacteria</taxon>
        <taxon>Thermodesulfobacteriales</taxon>
        <taxon>Thermodesulfobacteriaceae</taxon>
        <taxon>Thermosulfurimonas</taxon>
    </lineage>
</organism>
<dbReference type="Proteomes" id="UP000886043">
    <property type="component" value="Unassembled WGS sequence"/>
</dbReference>
<dbReference type="SMART" id="SM00382">
    <property type="entry name" value="AAA"/>
    <property type="match status" value="1"/>
</dbReference>
<evidence type="ECO:0000259" key="1">
    <source>
        <dbReference type="SMART" id="SM00382"/>
    </source>
</evidence>
<name>A0A7C3CGP4_9BACT</name>
<feature type="domain" description="AAA+ ATPase" evidence="1">
    <location>
        <begin position="127"/>
        <end position="263"/>
    </location>
</feature>
<protein>
    <recommendedName>
        <fullName evidence="1">AAA+ ATPase domain-containing protein</fullName>
    </recommendedName>
</protein>
<dbReference type="SUPFAM" id="SSF52540">
    <property type="entry name" value="P-loop containing nucleoside triphosphate hydrolases"/>
    <property type="match status" value="1"/>
</dbReference>
<dbReference type="InterPro" id="IPR049945">
    <property type="entry name" value="AAA_22"/>
</dbReference>
<dbReference type="PANTHER" id="PTHR35894:SF5">
    <property type="entry name" value="MU-LIKE PROPHAGE FLUMU DNA TRANSPOSITION PROTEIN B"/>
    <property type="match status" value="1"/>
</dbReference>
<dbReference type="InterPro" id="IPR010982">
    <property type="entry name" value="Lambda_DNA-bd_dom_sf"/>
</dbReference>